<dbReference type="Gene3D" id="1.25.40.10">
    <property type="entry name" value="Tetratricopeptide repeat domain"/>
    <property type="match status" value="1"/>
</dbReference>
<accession>A0ABQ6CU39</accession>
<keyword evidence="1 2" id="KW-0238">DNA-binding</keyword>
<gene>
    <name evidence="4" type="ORF">GCM10007874_69040</name>
</gene>
<evidence type="ECO:0000256" key="1">
    <source>
        <dbReference type="ARBA" id="ARBA00023125"/>
    </source>
</evidence>
<dbReference type="InterPro" id="IPR003593">
    <property type="entry name" value="AAA+_ATPase"/>
</dbReference>
<comment type="caution">
    <text evidence="4">The sequence shown here is derived from an EMBL/GenBank/DDBJ whole genome shotgun (WGS) entry which is preliminary data.</text>
</comment>
<dbReference type="SUPFAM" id="SSF52540">
    <property type="entry name" value="P-loop containing nucleoside triphosphate hydrolases"/>
    <property type="match status" value="1"/>
</dbReference>
<dbReference type="InterPro" id="IPR027417">
    <property type="entry name" value="P-loop_NTPase"/>
</dbReference>
<name>A0ABQ6CU39_9HYPH</name>
<evidence type="ECO:0000256" key="2">
    <source>
        <dbReference type="PROSITE-ProRule" id="PRU01091"/>
    </source>
</evidence>
<sequence>MRVHIAALRKALGDGQDGQHFIVNIPGRGYSFAASVSRLPVELELPPEATAVVPNNLPLLLTEVFGRERWIAVVASDLMLRRFITLVGPGGIGKTTVALAAATTLSSSYRDGVCFLDLAPIADPTLVPNTLASILGSPVSSGDTTSALVAMLRQKAMLLILDNCEHVVEVAAKLAEEICKGAPLVNVLATSREPLRARGEHVRRIPPLEAPASSDLTAEQALAFPAVQLFVDHAAAFGSFVLSDDDAPVVSEICRRLDGIALAIELAAGRVDKFGVHGIAARLDDRFRLLTGGYRTAPAHHQTLDATFDWSFELLAEAPRTLLRRLSVLAGEFDMDAAVAIAEDSLIPAPAIAEHLAALVSASLVTASLVGEEAAYRLLESTRAYARKQLVDSGEFYRVAERHATYFRDMLLPAEVGADTHSASAWHRIYSRQIENLRIALDWASSENGNRQLAIDLTITGIPIWLRLSLNEECRQRVEAAVDLLDPPEYQSSRQAMQLFAALGNSLSYRFDSRSNKAWARVLEIARALGDSDYKMRAIRGLWTNALGDGDIPLADKLAIEFTGIARTSPDPADVPLGERLTGMVFYYRGDFRAARALLERAMAAQEKLETGRHLLRYRLNQHTVTGTVLAKVLWFVGCPDRAWDMAESALTRAKETQHALTIMDALAYSSCHLALLLDKLDTADDYIKELVDQAVCDPEGPWDLFGRCWRGVLLSRKADYLGAAQLLSDALQKMPPGNFLLPYNYFLGELAFALGQSGEDLRSKATIAQAIESSASREERWCMAELVRLRGEIFAIAGDTTAAETEFQRAMALSQEQRADSWALRAATSLARLLMRHARRAEALEVLQRAMSRFSEGLGTQDYQAANQLVQELR</sequence>
<dbReference type="EMBL" id="BSPC01000088">
    <property type="protein sequence ID" value="GLS23883.1"/>
    <property type="molecule type" value="Genomic_DNA"/>
</dbReference>
<organism evidence="4 5">
    <name type="scientific">Labrys miyagiensis</name>
    <dbReference type="NCBI Taxonomy" id="346912"/>
    <lineage>
        <taxon>Bacteria</taxon>
        <taxon>Pseudomonadati</taxon>
        <taxon>Pseudomonadota</taxon>
        <taxon>Alphaproteobacteria</taxon>
        <taxon>Hyphomicrobiales</taxon>
        <taxon>Xanthobacteraceae</taxon>
        <taxon>Labrys</taxon>
    </lineage>
</organism>
<dbReference type="SUPFAM" id="SSF48452">
    <property type="entry name" value="TPR-like"/>
    <property type="match status" value="1"/>
</dbReference>
<dbReference type="InterPro" id="IPR001867">
    <property type="entry name" value="OmpR/PhoB-type_DNA-bd"/>
</dbReference>
<dbReference type="PROSITE" id="PS51755">
    <property type="entry name" value="OMPR_PHOB"/>
    <property type="match status" value="1"/>
</dbReference>
<dbReference type="InterPro" id="IPR011990">
    <property type="entry name" value="TPR-like_helical_dom_sf"/>
</dbReference>
<feature type="domain" description="OmpR/PhoB-type" evidence="3">
    <location>
        <begin position="1"/>
        <end position="34"/>
    </location>
</feature>
<dbReference type="Pfam" id="PF25872">
    <property type="entry name" value="HTH_77"/>
    <property type="match status" value="1"/>
</dbReference>
<feature type="DNA-binding region" description="OmpR/PhoB-type" evidence="2">
    <location>
        <begin position="1"/>
        <end position="34"/>
    </location>
</feature>
<protein>
    <submittedName>
        <fullName evidence="4">ATPase</fullName>
    </submittedName>
</protein>
<dbReference type="Gene3D" id="3.40.50.300">
    <property type="entry name" value="P-loop containing nucleotide triphosphate hydrolases"/>
    <property type="match status" value="1"/>
</dbReference>
<dbReference type="InterPro" id="IPR036388">
    <property type="entry name" value="WH-like_DNA-bd_sf"/>
</dbReference>
<dbReference type="Gene3D" id="1.10.10.10">
    <property type="entry name" value="Winged helix-like DNA-binding domain superfamily/Winged helix DNA-binding domain"/>
    <property type="match status" value="1"/>
</dbReference>
<evidence type="ECO:0000313" key="5">
    <source>
        <dbReference type="Proteomes" id="UP001156882"/>
    </source>
</evidence>
<dbReference type="PANTHER" id="PTHR47691">
    <property type="entry name" value="REGULATOR-RELATED"/>
    <property type="match status" value="1"/>
</dbReference>
<dbReference type="Proteomes" id="UP001156882">
    <property type="component" value="Unassembled WGS sequence"/>
</dbReference>
<evidence type="ECO:0000259" key="3">
    <source>
        <dbReference type="PROSITE" id="PS51755"/>
    </source>
</evidence>
<keyword evidence="5" id="KW-1185">Reference proteome</keyword>
<dbReference type="PANTHER" id="PTHR47691:SF3">
    <property type="entry name" value="HTH-TYPE TRANSCRIPTIONAL REGULATOR RV0890C-RELATED"/>
    <property type="match status" value="1"/>
</dbReference>
<evidence type="ECO:0000313" key="4">
    <source>
        <dbReference type="EMBL" id="GLS23883.1"/>
    </source>
</evidence>
<dbReference type="PRINTS" id="PR00364">
    <property type="entry name" value="DISEASERSIST"/>
</dbReference>
<proteinExistence type="predicted"/>
<dbReference type="InterPro" id="IPR058852">
    <property type="entry name" value="HTH_77"/>
</dbReference>
<dbReference type="SMART" id="SM00382">
    <property type="entry name" value="AAA"/>
    <property type="match status" value="1"/>
</dbReference>
<reference evidence="5" key="1">
    <citation type="journal article" date="2019" name="Int. J. Syst. Evol. Microbiol.">
        <title>The Global Catalogue of Microorganisms (GCM) 10K type strain sequencing project: providing services to taxonomists for standard genome sequencing and annotation.</title>
        <authorList>
            <consortium name="The Broad Institute Genomics Platform"/>
            <consortium name="The Broad Institute Genome Sequencing Center for Infectious Disease"/>
            <person name="Wu L."/>
            <person name="Ma J."/>
        </authorList>
    </citation>
    <scope>NUCLEOTIDE SEQUENCE [LARGE SCALE GENOMIC DNA]</scope>
    <source>
        <strain evidence="5">NBRC 101365</strain>
    </source>
</reference>